<keyword evidence="3 8" id="KW-0418">Kinase</keyword>
<name>A0A0C2D5F2_9BACT</name>
<feature type="compositionally biased region" description="Low complexity" evidence="5">
    <location>
        <begin position="395"/>
        <end position="407"/>
    </location>
</feature>
<keyword evidence="6" id="KW-0812">Transmembrane</keyword>
<reference evidence="8 9" key="1">
    <citation type="submission" date="2014-12" db="EMBL/GenBank/DDBJ databases">
        <title>Genome assembly of Enhygromyxa salina DSM 15201.</title>
        <authorList>
            <person name="Sharma G."/>
            <person name="Subramanian S."/>
        </authorList>
    </citation>
    <scope>NUCLEOTIDE SEQUENCE [LARGE SCALE GENOMIC DNA]</scope>
    <source>
        <strain evidence="8 9">DSM 15201</strain>
    </source>
</reference>
<evidence type="ECO:0000259" key="7">
    <source>
        <dbReference type="PROSITE" id="PS50011"/>
    </source>
</evidence>
<evidence type="ECO:0000256" key="3">
    <source>
        <dbReference type="ARBA" id="ARBA00022777"/>
    </source>
</evidence>
<gene>
    <name evidence="8" type="ORF">DB30_05791</name>
</gene>
<feature type="region of interest" description="Disordered" evidence="5">
    <location>
        <begin position="388"/>
        <end position="465"/>
    </location>
</feature>
<protein>
    <submittedName>
        <fullName evidence="8">Serine/threonine-protein kinase PknB</fullName>
    </submittedName>
</protein>
<feature type="transmembrane region" description="Helical" evidence="6">
    <location>
        <begin position="365"/>
        <end position="385"/>
    </location>
</feature>
<keyword evidence="6" id="KW-1133">Transmembrane helix</keyword>
<dbReference type="PANTHER" id="PTHR43289">
    <property type="entry name" value="MITOGEN-ACTIVATED PROTEIN KINASE KINASE KINASE 20-RELATED"/>
    <property type="match status" value="1"/>
</dbReference>
<feature type="region of interest" description="Disordered" evidence="5">
    <location>
        <begin position="295"/>
        <end position="319"/>
    </location>
</feature>
<dbReference type="Pfam" id="PF00069">
    <property type="entry name" value="Pkinase"/>
    <property type="match status" value="1"/>
</dbReference>
<evidence type="ECO:0000256" key="6">
    <source>
        <dbReference type="SAM" id="Phobius"/>
    </source>
</evidence>
<dbReference type="InterPro" id="IPR000719">
    <property type="entry name" value="Prot_kinase_dom"/>
</dbReference>
<dbReference type="Gene3D" id="1.10.510.10">
    <property type="entry name" value="Transferase(Phosphotransferase) domain 1"/>
    <property type="match status" value="1"/>
</dbReference>
<dbReference type="PANTHER" id="PTHR43289:SF6">
    <property type="entry name" value="SERINE_THREONINE-PROTEIN KINASE NEKL-3"/>
    <property type="match status" value="1"/>
</dbReference>
<dbReference type="Gene3D" id="3.30.200.20">
    <property type="entry name" value="Phosphorylase Kinase, domain 1"/>
    <property type="match status" value="1"/>
</dbReference>
<feature type="compositionally biased region" description="Polar residues" evidence="5">
    <location>
        <begin position="325"/>
        <end position="336"/>
    </location>
</feature>
<dbReference type="EMBL" id="JMCC02000058">
    <property type="protein sequence ID" value="KIG15247.1"/>
    <property type="molecule type" value="Genomic_DNA"/>
</dbReference>
<evidence type="ECO:0000256" key="5">
    <source>
        <dbReference type="SAM" id="MobiDB-lite"/>
    </source>
</evidence>
<dbReference type="SUPFAM" id="SSF56112">
    <property type="entry name" value="Protein kinase-like (PK-like)"/>
    <property type="match status" value="1"/>
</dbReference>
<organism evidence="8 9">
    <name type="scientific">Enhygromyxa salina</name>
    <dbReference type="NCBI Taxonomy" id="215803"/>
    <lineage>
        <taxon>Bacteria</taxon>
        <taxon>Pseudomonadati</taxon>
        <taxon>Myxococcota</taxon>
        <taxon>Polyangia</taxon>
        <taxon>Nannocystales</taxon>
        <taxon>Nannocystaceae</taxon>
        <taxon>Enhygromyxa</taxon>
    </lineage>
</organism>
<evidence type="ECO:0000256" key="2">
    <source>
        <dbReference type="ARBA" id="ARBA00022741"/>
    </source>
</evidence>
<feature type="compositionally biased region" description="Low complexity" evidence="5">
    <location>
        <begin position="415"/>
        <end position="429"/>
    </location>
</feature>
<dbReference type="InterPro" id="IPR011009">
    <property type="entry name" value="Kinase-like_dom_sf"/>
</dbReference>
<dbReference type="PROSITE" id="PS50011">
    <property type="entry name" value="PROTEIN_KINASE_DOM"/>
    <property type="match status" value="1"/>
</dbReference>
<dbReference type="GO" id="GO:0005524">
    <property type="term" value="F:ATP binding"/>
    <property type="evidence" value="ECO:0007669"/>
    <property type="project" value="UniProtKB-KW"/>
</dbReference>
<evidence type="ECO:0000256" key="4">
    <source>
        <dbReference type="ARBA" id="ARBA00022840"/>
    </source>
</evidence>
<dbReference type="CDD" id="cd14014">
    <property type="entry name" value="STKc_PknB_like"/>
    <property type="match status" value="1"/>
</dbReference>
<feature type="domain" description="Protein kinase" evidence="7">
    <location>
        <begin position="1"/>
        <end position="278"/>
    </location>
</feature>
<dbReference type="AlphaFoldDB" id="A0A0C2D5F2"/>
<keyword evidence="4" id="KW-0067">ATP-binding</keyword>
<dbReference type="InterPro" id="IPR008266">
    <property type="entry name" value="Tyr_kinase_AS"/>
</dbReference>
<proteinExistence type="predicted"/>
<keyword evidence="2" id="KW-0547">Nucleotide-binding</keyword>
<evidence type="ECO:0000256" key="1">
    <source>
        <dbReference type="ARBA" id="ARBA00022679"/>
    </source>
</evidence>
<feature type="region of interest" description="Disordered" evidence="5">
    <location>
        <begin position="325"/>
        <end position="344"/>
    </location>
</feature>
<evidence type="ECO:0000313" key="8">
    <source>
        <dbReference type="EMBL" id="KIG15247.1"/>
    </source>
</evidence>
<dbReference type="PROSITE" id="PS00109">
    <property type="entry name" value="PROTEIN_KINASE_TYR"/>
    <property type="match status" value="1"/>
</dbReference>
<dbReference type="GO" id="GO:0004674">
    <property type="term" value="F:protein serine/threonine kinase activity"/>
    <property type="evidence" value="ECO:0007669"/>
    <property type="project" value="TreeGrafter"/>
</dbReference>
<accession>A0A0C2D5F2</accession>
<dbReference type="Proteomes" id="UP000031599">
    <property type="component" value="Unassembled WGS sequence"/>
</dbReference>
<comment type="caution">
    <text evidence="8">The sequence shown here is derived from an EMBL/GenBank/DDBJ whole genome shotgun (WGS) entry which is preliminary data.</text>
</comment>
<keyword evidence="1" id="KW-0808">Transferase</keyword>
<sequence>MAEVWSARIKGTSPGEDRFFAIKLLAAHLAERDEYREMFLAEARLSMMLSHPNIVQVYDAMAHDQDCYMVMELISGMTLSQFQRALARDHLALPLTVSAFVIGELLRALSYAHQVRTDAGSTIVHRDVSPQNVMVTTTGQIKLMDFGIARFASEETQGAFVKGKLQYMPPEQLRKQTRKPTVDLYAVGAILHELLDGRRFRGKLDQGKLLAMVMNGEVPALRDPSAVPAAIDVVRCGLLEADENTRIQTARKALGMLVRWPEYRESNSDLSALVLRFVEPATLFEIPEGSMVSSVPEGSFSGIPEQEHPAGGELPATAGAHFDTNASAQTEPTGSELTAEEDHEVLSGSHVIPIRAPRRRRRKGWPFALGGVVVAAGIGAAFMLLGPQRSSRSQPPVADAADSVAAPEPAPPVEPVANAAASKADTAAPEAPPTTPAVDDLGDTGESGETGGTQDGAAAETGDPLSDAERELVPIEFVANEFFFVYVRVHGRVLTLEPRSRIQLPEGNYGVQLRQSSDDDWQRAGRITIEPGAQYRVEMQKPAGLKLVKK</sequence>
<keyword evidence="6" id="KW-0472">Membrane</keyword>
<evidence type="ECO:0000313" key="9">
    <source>
        <dbReference type="Proteomes" id="UP000031599"/>
    </source>
</evidence>